<gene>
    <name evidence="3" type="primary">cas5b</name>
    <name evidence="3" type="ORF">DP107_12270</name>
</gene>
<feature type="region of interest" description="Disordered" evidence="2">
    <location>
        <begin position="86"/>
        <end position="107"/>
    </location>
</feature>
<proteinExistence type="predicted"/>
<dbReference type="InterPro" id="IPR013421">
    <property type="entry name" value="CRISPR-assoc_prot_Cas5_HALMA"/>
</dbReference>
<dbReference type="NCBIfam" id="TIGR02592">
    <property type="entry name" value="cas_Cas5h"/>
    <property type="match status" value="1"/>
</dbReference>
<dbReference type="InParanoid" id="A0A554N8F5"/>
<dbReference type="Proteomes" id="UP000319894">
    <property type="component" value="Unassembled WGS sequence"/>
</dbReference>
<evidence type="ECO:0000313" key="3">
    <source>
        <dbReference type="EMBL" id="TSD13579.1"/>
    </source>
</evidence>
<organism evidence="3 4">
    <name type="scientific">Haloglomus irregulare</name>
    <dbReference type="NCBI Taxonomy" id="2234134"/>
    <lineage>
        <taxon>Archaea</taxon>
        <taxon>Methanobacteriati</taxon>
        <taxon>Methanobacteriota</taxon>
        <taxon>Stenosarchaea group</taxon>
        <taxon>Halobacteria</taxon>
        <taxon>Halobacteriales</taxon>
        <taxon>Natronomonadaceae</taxon>
        <taxon>Haloglomus</taxon>
    </lineage>
</organism>
<dbReference type="AlphaFoldDB" id="A0A554N8F5"/>
<dbReference type="Pfam" id="PF09704">
    <property type="entry name" value="Cas_Cas5d"/>
    <property type="match status" value="1"/>
</dbReference>
<dbReference type="InterPro" id="IPR013422">
    <property type="entry name" value="CRISPR-assoc_prot_Cas5_N"/>
</dbReference>
<dbReference type="EMBL" id="QMDX01000007">
    <property type="protein sequence ID" value="TSD13579.1"/>
    <property type="molecule type" value="Genomic_DNA"/>
</dbReference>
<protein>
    <submittedName>
        <fullName evidence="3">Type I-B CRISPR-associated protein Cas5</fullName>
    </submittedName>
</protein>
<dbReference type="GO" id="GO:0051607">
    <property type="term" value="P:defense response to virus"/>
    <property type="evidence" value="ECO:0007669"/>
    <property type="project" value="UniProtKB-KW"/>
</dbReference>
<dbReference type="GO" id="GO:0043571">
    <property type="term" value="P:maintenance of CRISPR repeat elements"/>
    <property type="evidence" value="ECO:0007669"/>
    <property type="project" value="InterPro"/>
</dbReference>
<evidence type="ECO:0000313" key="4">
    <source>
        <dbReference type="Proteomes" id="UP000319894"/>
    </source>
</evidence>
<keyword evidence="1" id="KW-0051">Antiviral defense</keyword>
<name>A0A554N8F5_9EURY</name>
<dbReference type="RefSeq" id="WP_144262448.1">
    <property type="nucleotide sequence ID" value="NZ_QMDX01000007.1"/>
</dbReference>
<keyword evidence="4" id="KW-1185">Reference proteome</keyword>
<evidence type="ECO:0000256" key="2">
    <source>
        <dbReference type="SAM" id="MobiDB-lite"/>
    </source>
</evidence>
<sequence>MMPTVDDDGVPDSCLSLEIRADWGHFKKYGRTATKQTFDIIPRTTVAGLLAAIVGAPRDSYYETFAEGQSAVAITSLNDLRSINIPTTGVGTDPDAAASQRAGSRRSRSIMYQDTTQHRQIHNYEVLVDPAYRIDVAVEDEAFYTELREHLEAGTSTYPPSMGLSEYLAAVEYLGEHQVERLPDATAVDSIVPIPLAETIPQPEVAYRIERSPAVMEQHGGGRRTTRLDDLVYTPHEGEAVQFAADDIHAASVGDATVVFR</sequence>
<reference evidence="3 4" key="1">
    <citation type="submission" date="2018-06" db="EMBL/GenBank/DDBJ databases">
        <title>Natronomonas sp. F16-60 a new haloarchaeon isolated from a solar saltern of Isla Cristina, Huelva, Spain.</title>
        <authorList>
            <person name="Duran-Viseras A."/>
            <person name="Sanchez-Porro C."/>
            <person name="Ventosa A."/>
        </authorList>
    </citation>
    <scope>NUCLEOTIDE SEQUENCE [LARGE SCALE GENOMIC DNA]</scope>
    <source>
        <strain evidence="3 4">F16-60</strain>
    </source>
</reference>
<evidence type="ECO:0000256" key="1">
    <source>
        <dbReference type="ARBA" id="ARBA00023118"/>
    </source>
</evidence>
<comment type="caution">
    <text evidence="3">The sequence shown here is derived from an EMBL/GenBank/DDBJ whole genome shotgun (WGS) entry which is preliminary data.</text>
</comment>
<accession>A0A554N8F5</accession>
<dbReference type="NCBIfam" id="TIGR02593">
    <property type="entry name" value="CRISPR_cas5"/>
    <property type="match status" value="1"/>
</dbReference>
<dbReference type="InterPro" id="IPR021124">
    <property type="entry name" value="CRISPR-assoc_prot_Cas5"/>
</dbReference>
<dbReference type="OrthoDB" id="42959at2157"/>
<dbReference type="Gene3D" id="3.30.70.2660">
    <property type="match status" value="1"/>
</dbReference>